<evidence type="ECO:0000256" key="3">
    <source>
        <dbReference type="ARBA" id="ARBA00022475"/>
    </source>
</evidence>
<dbReference type="GO" id="GO:0005198">
    <property type="term" value="F:structural molecule activity"/>
    <property type="evidence" value="ECO:0007669"/>
    <property type="project" value="InterPro"/>
</dbReference>
<keyword evidence="6 8" id="KW-1133">Transmembrane helix</keyword>
<feature type="transmembrane region" description="Helical" evidence="8">
    <location>
        <begin position="172"/>
        <end position="197"/>
    </location>
</feature>
<reference evidence="9" key="1">
    <citation type="submission" date="2022-12" db="EMBL/GenBank/DDBJ databases">
        <authorList>
            <person name="Alioto T."/>
            <person name="Alioto T."/>
            <person name="Gomez Garrido J."/>
        </authorList>
    </citation>
    <scope>NUCLEOTIDE SEQUENCE</scope>
</reference>
<keyword evidence="3 8" id="KW-1003">Cell membrane</keyword>
<dbReference type="InterPro" id="IPR006187">
    <property type="entry name" value="Claudin"/>
</dbReference>
<proteinExistence type="inferred from homology"/>
<evidence type="ECO:0000256" key="4">
    <source>
        <dbReference type="ARBA" id="ARBA00022692"/>
    </source>
</evidence>
<dbReference type="GO" id="GO:0005886">
    <property type="term" value="C:plasma membrane"/>
    <property type="evidence" value="ECO:0007669"/>
    <property type="project" value="UniProtKB-SubCell"/>
</dbReference>
<feature type="transmembrane region" description="Helical" evidence="8">
    <location>
        <begin position="89"/>
        <end position="112"/>
    </location>
</feature>
<dbReference type="Pfam" id="PF00822">
    <property type="entry name" value="PMP22_Claudin"/>
    <property type="match status" value="1"/>
</dbReference>
<dbReference type="PRINTS" id="PR01077">
    <property type="entry name" value="CLAUDIN"/>
</dbReference>
<keyword evidence="2 8" id="KW-0796">Tight junction</keyword>
<evidence type="ECO:0000256" key="5">
    <source>
        <dbReference type="ARBA" id="ARBA00022949"/>
    </source>
</evidence>
<keyword evidence="5 8" id="KW-0965">Cell junction</keyword>
<protein>
    <recommendedName>
        <fullName evidence="8">Claudin</fullName>
    </recommendedName>
</protein>
<evidence type="ECO:0000256" key="8">
    <source>
        <dbReference type="RuleBase" id="RU060637"/>
    </source>
</evidence>
<evidence type="ECO:0000256" key="7">
    <source>
        <dbReference type="ARBA" id="ARBA00023136"/>
    </source>
</evidence>
<gene>
    <name evidence="9" type="ORF">PODLI_1B011677</name>
</gene>
<dbReference type="GO" id="GO:0005923">
    <property type="term" value="C:bicellular tight junction"/>
    <property type="evidence" value="ECO:0007669"/>
    <property type="project" value="UniProtKB-SubCell"/>
</dbReference>
<evidence type="ECO:0000313" key="9">
    <source>
        <dbReference type="EMBL" id="CAI5795368.1"/>
    </source>
</evidence>
<evidence type="ECO:0000256" key="6">
    <source>
        <dbReference type="ARBA" id="ARBA00022989"/>
    </source>
</evidence>
<evidence type="ECO:0000256" key="2">
    <source>
        <dbReference type="ARBA" id="ARBA00022427"/>
    </source>
</evidence>
<keyword evidence="4 8" id="KW-0812">Transmembrane</keyword>
<dbReference type="InterPro" id="IPR004031">
    <property type="entry name" value="PMP22/EMP/MP20/Claudin"/>
</dbReference>
<keyword evidence="10" id="KW-1185">Reference proteome</keyword>
<keyword evidence="7 8" id="KW-0472">Membrane</keyword>
<feature type="transmembrane region" description="Helical" evidence="8">
    <location>
        <begin position="124"/>
        <end position="152"/>
    </location>
</feature>
<name>A0AA35PRN8_9SAUR</name>
<organism evidence="9 10">
    <name type="scientific">Podarcis lilfordi</name>
    <name type="common">Lilford's wall lizard</name>
    <dbReference type="NCBI Taxonomy" id="74358"/>
    <lineage>
        <taxon>Eukaryota</taxon>
        <taxon>Metazoa</taxon>
        <taxon>Chordata</taxon>
        <taxon>Craniata</taxon>
        <taxon>Vertebrata</taxon>
        <taxon>Euteleostomi</taxon>
        <taxon>Lepidosauria</taxon>
        <taxon>Squamata</taxon>
        <taxon>Bifurcata</taxon>
        <taxon>Unidentata</taxon>
        <taxon>Episquamata</taxon>
        <taxon>Laterata</taxon>
        <taxon>Lacertibaenia</taxon>
        <taxon>Lacertidae</taxon>
        <taxon>Podarcis</taxon>
    </lineage>
</organism>
<dbReference type="AlphaFoldDB" id="A0AA35PRN8"/>
<comment type="similarity">
    <text evidence="1 8">Belongs to the claudin family.</text>
</comment>
<dbReference type="PANTHER" id="PTHR12002">
    <property type="entry name" value="CLAUDIN"/>
    <property type="match status" value="1"/>
</dbReference>
<dbReference type="PROSITE" id="PS01346">
    <property type="entry name" value="CLAUDIN"/>
    <property type="match status" value="1"/>
</dbReference>
<dbReference type="Gene3D" id="1.20.140.150">
    <property type="match status" value="1"/>
</dbReference>
<sequence length="236" mass="26664">MLVESLNMAWHYSTIGQLGGLIISLFGWVSSCVTTSIPFWKNLNLELNELETWNTGLWHACVIQDENIMECKSYGSLLTLPLEFRISRIVMVLSNGLGFLALCISILGLNCLKIREENLELKKRLGIAGGILFCISGMATLVPVSWVAYNVVQEFWDKTVPEIVPRWGFGEALFLGWFAGFFLILGGFLLICSTCFLQTQIKSKQFAVHRKPEVRKDPRLQSHHQYLPPKNADLVI</sequence>
<evidence type="ECO:0000256" key="1">
    <source>
        <dbReference type="ARBA" id="ARBA00008295"/>
    </source>
</evidence>
<comment type="subcellular location">
    <subcellularLocation>
        <location evidence="8">Cell junction</location>
        <location evidence="8">Tight junction</location>
    </subcellularLocation>
    <subcellularLocation>
        <location evidence="8">Cell membrane</location>
        <topology evidence="8">Multi-pass membrane protein</topology>
    </subcellularLocation>
</comment>
<accession>A0AA35PRN8</accession>
<feature type="transmembrane region" description="Helical" evidence="8">
    <location>
        <begin position="21"/>
        <end position="40"/>
    </location>
</feature>
<comment type="function">
    <text evidence="8">Claudins function as major constituents of the tight junction complexes that regulate the permeability of epithelia.</text>
</comment>
<dbReference type="Proteomes" id="UP001178461">
    <property type="component" value="Chromosome 15"/>
</dbReference>
<dbReference type="EMBL" id="OX395141">
    <property type="protein sequence ID" value="CAI5795368.1"/>
    <property type="molecule type" value="Genomic_DNA"/>
</dbReference>
<evidence type="ECO:0000313" key="10">
    <source>
        <dbReference type="Proteomes" id="UP001178461"/>
    </source>
</evidence>
<dbReference type="InterPro" id="IPR017974">
    <property type="entry name" value="Claudin_CS"/>
</dbReference>